<accession>R4V255</accession>
<dbReference type="Pfam" id="PF13627">
    <property type="entry name" value="LptM_cons"/>
    <property type="match status" value="1"/>
</dbReference>
<dbReference type="Proteomes" id="UP000017881">
    <property type="component" value="Chromosome"/>
</dbReference>
<dbReference type="HOGENOM" id="CLU_3276875_0_0_6"/>
<comment type="subcellular location">
    <subcellularLocation>
        <location evidence="1">Cell outer membrane</location>
        <topology evidence="1">Lipid-anchor</topology>
    </subcellularLocation>
</comment>
<dbReference type="PROSITE" id="PS51257">
    <property type="entry name" value="PROKAR_LIPOPROTEIN"/>
    <property type="match status" value="1"/>
</dbReference>
<protein>
    <recommendedName>
        <fullName evidence="9">Lipoprotein</fullName>
    </recommendedName>
</protein>
<keyword evidence="2" id="KW-0732">Signal</keyword>
<dbReference type="GO" id="GO:0009279">
    <property type="term" value="C:cell outer membrane"/>
    <property type="evidence" value="ECO:0007669"/>
    <property type="project" value="UniProtKB-SubCell"/>
</dbReference>
<organism evidence="7 8">
    <name type="scientific">Spiribacter salinus M19-40</name>
    <dbReference type="NCBI Taxonomy" id="1260251"/>
    <lineage>
        <taxon>Bacteria</taxon>
        <taxon>Pseudomonadati</taxon>
        <taxon>Pseudomonadota</taxon>
        <taxon>Gammaproteobacteria</taxon>
        <taxon>Chromatiales</taxon>
        <taxon>Ectothiorhodospiraceae</taxon>
        <taxon>Spiribacter</taxon>
    </lineage>
</organism>
<dbReference type="RefSeq" id="WP_016352436.1">
    <property type="nucleotide sequence ID" value="NC_021291.1"/>
</dbReference>
<evidence type="ECO:0000256" key="4">
    <source>
        <dbReference type="ARBA" id="ARBA00023139"/>
    </source>
</evidence>
<proteinExistence type="predicted"/>
<gene>
    <name evidence="7" type="ORF">SPISAL_00140</name>
</gene>
<evidence type="ECO:0000256" key="5">
    <source>
        <dbReference type="ARBA" id="ARBA00023237"/>
    </source>
</evidence>
<evidence type="ECO:0008006" key="9">
    <source>
        <dbReference type="Google" id="ProtNLM"/>
    </source>
</evidence>
<evidence type="ECO:0000256" key="1">
    <source>
        <dbReference type="ARBA" id="ARBA00004459"/>
    </source>
</evidence>
<keyword evidence="6" id="KW-0449">Lipoprotein</keyword>
<evidence type="ECO:0000313" key="7">
    <source>
        <dbReference type="EMBL" id="AGM40129.1"/>
    </source>
</evidence>
<evidence type="ECO:0000256" key="3">
    <source>
        <dbReference type="ARBA" id="ARBA00023136"/>
    </source>
</evidence>
<evidence type="ECO:0000256" key="2">
    <source>
        <dbReference type="ARBA" id="ARBA00022729"/>
    </source>
</evidence>
<dbReference type="EMBL" id="CP005963">
    <property type="protein sequence ID" value="AGM40129.1"/>
    <property type="molecule type" value="Genomic_DNA"/>
</dbReference>
<sequence length="41" mass="4330">MIHRALGTLLFILLLSLAGCGVKGDLFLPDDQASEDTAEGQ</sequence>
<dbReference type="InterPro" id="IPR032831">
    <property type="entry name" value="LptM_cons"/>
</dbReference>
<keyword evidence="3" id="KW-0472">Membrane</keyword>
<evidence type="ECO:0000256" key="6">
    <source>
        <dbReference type="ARBA" id="ARBA00023288"/>
    </source>
</evidence>
<evidence type="ECO:0000313" key="8">
    <source>
        <dbReference type="Proteomes" id="UP000017881"/>
    </source>
</evidence>
<dbReference type="KEGG" id="ssal:SPISAL_00140"/>
<name>R4V255_9GAMM</name>
<dbReference type="NCBIfam" id="NF047847">
    <property type="entry name" value="SS_mature_LptM"/>
    <property type="match status" value="1"/>
</dbReference>
<reference evidence="7 8" key="1">
    <citation type="journal article" date="2013" name="Genome Announc.">
        <title>Draft Genome of Spiribacter salinus M19-40, an Abundant Gammaproteobacterium in Aquatic Hypersaline Environments.</title>
        <authorList>
            <person name="Leon M.J."/>
            <person name="Ghai R."/>
            <person name="Fernandez A.B."/>
            <person name="Sanchez-Porro C."/>
            <person name="Rodriguez-Valera F."/>
            <person name="Ventosa A."/>
        </authorList>
    </citation>
    <scope>NUCLEOTIDE SEQUENCE [LARGE SCALE GENOMIC DNA]</scope>
    <source>
        <strain evidence="7">M19-40</strain>
    </source>
</reference>
<keyword evidence="4" id="KW-0564">Palmitate</keyword>
<dbReference type="AlphaFoldDB" id="R4V255"/>
<keyword evidence="8" id="KW-1185">Reference proteome</keyword>
<keyword evidence="5" id="KW-0998">Cell outer membrane</keyword>